<dbReference type="STRING" id="573058.SAMN00017477_1576"/>
<organism evidence="1 2">
    <name type="scientific">Peptoniphilus asaccharolyticus DSM 20463</name>
    <dbReference type="NCBI Taxonomy" id="573058"/>
    <lineage>
        <taxon>Bacteria</taxon>
        <taxon>Bacillati</taxon>
        <taxon>Bacillota</taxon>
        <taxon>Tissierellia</taxon>
        <taxon>Tissierellales</taxon>
        <taxon>Peptoniphilaceae</taxon>
        <taxon>Peptoniphilus</taxon>
    </lineage>
</organism>
<evidence type="ECO:0000313" key="1">
    <source>
        <dbReference type="EMBL" id="SMB90131.1"/>
    </source>
</evidence>
<proteinExistence type="predicted"/>
<sequence>MDVIKQEKKEEFEKLFNESIDKEAKRVTDLMRLYSEYKLTGEQYAEFIEYIEEKLNLSSCDYVLLNELLERYKNFIKAESEIYNQGYTMDDILFDGMKYYKEYYQV</sequence>
<protein>
    <submittedName>
        <fullName evidence="1">Uncharacterized protein</fullName>
    </submittedName>
</protein>
<dbReference type="EMBL" id="FWWR01000011">
    <property type="protein sequence ID" value="SMB90131.1"/>
    <property type="molecule type" value="Genomic_DNA"/>
</dbReference>
<gene>
    <name evidence="1" type="ORF">SAMN00017477_1576</name>
</gene>
<evidence type="ECO:0000313" key="2">
    <source>
        <dbReference type="Proteomes" id="UP000192368"/>
    </source>
</evidence>
<dbReference type="Proteomes" id="UP000192368">
    <property type="component" value="Unassembled WGS sequence"/>
</dbReference>
<name>A0A1W1VAQ8_PEPAS</name>
<accession>A0A1W1VAQ8</accession>
<keyword evidence="2" id="KW-1185">Reference proteome</keyword>
<dbReference type="AlphaFoldDB" id="A0A1W1VAQ8"/>
<reference evidence="2" key="1">
    <citation type="submission" date="2017-04" db="EMBL/GenBank/DDBJ databases">
        <authorList>
            <person name="Varghese N."/>
            <person name="Submissions S."/>
        </authorList>
    </citation>
    <scope>NUCLEOTIDE SEQUENCE [LARGE SCALE GENOMIC DNA]</scope>
    <source>
        <strain evidence="2">DSM 20463</strain>
    </source>
</reference>
<dbReference type="RefSeq" id="WP_084231140.1">
    <property type="nucleotide sequence ID" value="NZ_FWWR01000011.1"/>
</dbReference>